<gene>
    <name evidence="6" type="ORF">DYB25_003792</name>
</gene>
<evidence type="ECO:0000256" key="2">
    <source>
        <dbReference type="ARBA" id="ARBA00023004"/>
    </source>
</evidence>
<keyword evidence="2 3" id="KW-0408">Iron</keyword>
<accession>A0A397BM51</accession>
<dbReference type="Pfam" id="PF08007">
    <property type="entry name" value="JmjC_2"/>
    <property type="match status" value="1"/>
</dbReference>
<comment type="similarity">
    <text evidence="3">Belongs to the ROX family.</text>
</comment>
<proteinExistence type="inferred from homology"/>
<evidence type="ECO:0000313" key="6">
    <source>
        <dbReference type="EMBL" id="RHY22376.1"/>
    </source>
</evidence>
<dbReference type="Proteomes" id="UP000266239">
    <property type="component" value="Unassembled WGS sequence"/>
</dbReference>
<comment type="subcellular location">
    <subcellularLocation>
        <location evidence="3">Nucleus</location>
    </subcellularLocation>
</comment>
<dbReference type="PANTHER" id="PTHR13096">
    <property type="entry name" value="MINA53 MYC INDUCED NUCLEAR ANTIGEN"/>
    <property type="match status" value="1"/>
</dbReference>
<evidence type="ECO:0000259" key="5">
    <source>
        <dbReference type="PROSITE" id="PS51184"/>
    </source>
</evidence>
<dbReference type="AlphaFoldDB" id="A0A397BM51"/>
<dbReference type="GO" id="GO:0005730">
    <property type="term" value="C:nucleolus"/>
    <property type="evidence" value="ECO:0007669"/>
    <property type="project" value="TreeGrafter"/>
</dbReference>
<keyword evidence="3" id="KW-0223">Dioxygenase</keyword>
<evidence type="ECO:0000313" key="7">
    <source>
        <dbReference type="Proteomes" id="UP000266239"/>
    </source>
</evidence>
<keyword evidence="3" id="KW-0539">Nucleus</keyword>
<dbReference type="InterPro" id="IPR003347">
    <property type="entry name" value="JmjC_dom"/>
</dbReference>
<comment type="cofactor">
    <cofactor evidence="3">
        <name>Fe(2+)</name>
        <dbReference type="ChEBI" id="CHEBI:29033"/>
    </cofactor>
    <text evidence="3">Binds 1 Fe(2+) ion per subunit.</text>
</comment>
<comment type="function">
    <text evidence="3">Oxygenase that can act as both a histone lysine demethylase and a ribosomal histidine hydroxylase.</text>
</comment>
<dbReference type="EC" id="1.14.11.-" evidence="3"/>
<dbReference type="Gene3D" id="2.60.120.650">
    <property type="entry name" value="Cupin"/>
    <property type="match status" value="1"/>
</dbReference>
<protein>
    <recommendedName>
        <fullName evidence="3">Bifunctional lysine-specific demethylase and histidyl-hydroxylase</fullName>
        <ecNumber evidence="3">1.14.11.-</ecNumber>
    </recommendedName>
</protein>
<feature type="compositionally biased region" description="Polar residues" evidence="4">
    <location>
        <begin position="32"/>
        <end position="44"/>
    </location>
</feature>
<reference evidence="6 7" key="1">
    <citation type="submission" date="2018-08" db="EMBL/GenBank/DDBJ databases">
        <title>Aphanomyces genome sequencing and annotation.</title>
        <authorList>
            <person name="Minardi D."/>
            <person name="Oidtmann B."/>
            <person name="Van Der Giezen M."/>
            <person name="Studholme D.J."/>
        </authorList>
    </citation>
    <scope>NUCLEOTIDE SEQUENCE [LARGE SCALE GENOMIC DNA]</scope>
    <source>
        <strain evidence="6 7">Yx</strain>
    </source>
</reference>
<keyword evidence="3" id="KW-0560">Oxidoreductase</keyword>
<dbReference type="GO" id="GO:0005506">
    <property type="term" value="F:iron ion binding"/>
    <property type="evidence" value="ECO:0007669"/>
    <property type="project" value="UniProtKB-UniRule"/>
</dbReference>
<dbReference type="GO" id="GO:0032453">
    <property type="term" value="F:histone H3K4 demethylase activity"/>
    <property type="evidence" value="ECO:0007669"/>
    <property type="project" value="TreeGrafter"/>
</dbReference>
<organism evidence="6 7">
    <name type="scientific">Aphanomyces astaci</name>
    <name type="common">Crayfish plague agent</name>
    <dbReference type="NCBI Taxonomy" id="112090"/>
    <lineage>
        <taxon>Eukaryota</taxon>
        <taxon>Sar</taxon>
        <taxon>Stramenopiles</taxon>
        <taxon>Oomycota</taxon>
        <taxon>Saprolegniomycetes</taxon>
        <taxon>Saprolegniales</taxon>
        <taxon>Verrucalvaceae</taxon>
        <taxon>Aphanomyces</taxon>
    </lineage>
</organism>
<feature type="domain" description="JmjC" evidence="5">
    <location>
        <begin position="145"/>
        <end position="283"/>
    </location>
</feature>
<evidence type="ECO:0000256" key="1">
    <source>
        <dbReference type="ARBA" id="ARBA00022723"/>
    </source>
</evidence>
<feature type="region of interest" description="Disordered" evidence="4">
    <location>
        <begin position="1"/>
        <end position="44"/>
    </location>
</feature>
<dbReference type="GO" id="GO:0051864">
    <property type="term" value="F:histone H3K36 demethylase activity"/>
    <property type="evidence" value="ECO:0007669"/>
    <property type="project" value="TreeGrafter"/>
</dbReference>
<keyword evidence="1 3" id="KW-0479">Metal-binding</keyword>
<feature type="compositionally biased region" description="Basic and acidic residues" evidence="4">
    <location>
        <begin position="8"/>
        <end position="31"/>
    </location>
</feature>
<comment type="caution">
    <text evidence="6">The sequence shown here is derived from an EMBL/GenBank/DDBJ whole genome shotgun (WGS) entry which is preliminary data.</text>
</comment>
<dbReference type="SUPFAM" id="SSF51197">
    <property type="entry name" value="Clavaminate synthase-like"/>
    <property type="match status" value="1"/>
</dbReference>
<dbReference type="InterPro" id="IPR039994">
    <property type="entry name" value="NO66-like"/>
</dbReference>
<dbReference type="PROSITE" id="PS51184">
    <property type="entry name" value="JMJC"/>
    <property type="match status" value="1"/>
</dbReference>
<keyword evidence="3" id="KW-0804">Transcription</keyword>
<dbReference type="VEuPathDB" id="FungiDB:H257_05497"/>
<evidence type="ECO:0000256" key="4">
    <source>
        <dbReference type="SAM" id="MobiDB-lite"/>
    </source>
</evidence>
<dbReference type="EMBL" id="QUTA01003740">
    <property type="protein sequence ID" value="RHY22376.1"/>
    <property type="molecule type" value="Genomic_DNA"/>
</dbReference>
<keyword evidence="3" id="KW-0805">Transcription regulation</keyword>
<sequence length="437" mass="48419">MARTKKVAAADKRKVADESSTNDAKKPKTTDSEATTQETSTGDAANNRVLTSLLQGMSIDTFDAEYFEKKPLHLKKIKSCAGLFTRRLLLDVIAKESLRHSDDLTVTVYKDGSRQNFEPPEDDPLDGVASSEQVGNLLSTGYSVQFYQPQRYQKKICDINAALEAHYGCLAGASAYLTPPHAQALAPHHDDVDVFILQTQGSKHWKLYAPLVQLAGEHSNDLDPSILSDPTMEITLEEGDMLYFPRGVVHQASTSDTFSTHVTISIYHHNSWANFMEVALPQAKMLDHITDTDLHLAADVAALDFIKHRLPPTPHMIRKCHLKDNQSLRLRYKAHCRIVLQDDSVTLFHSVTNCRQHHMGQCTCGEDDDEDEEEDDELPPAAAAISFPLGCAPVLLHLYAAGDTSIADMIAANVADEDSVRAVIFRLIAEDMVERSK</sequence>
<name>A0A397BM51_APHAT</name>
<evidence type="ECO:0000256" key="3">
    <source>
        <dbReference type="RuleBase" id="RU366061"/>
    </source>
</evidence>
<dbReference type="Gene3D" id="3.90.930.40">
    <property type="match status" value="1"/>
</dbReference>
<dbReference type="PANTHER" id="PTHR13096:SF8">
    <property type="entry name" value="RIBOSOMAL OXYGENASE 1"/>
    <property type="match status" value="1"/>
</dbReference>